<reference evidence="7" key="1">
    <citation type="submission" date="2024-07" db="EMBL/GenBank/DDBJ databases">
        <authorList>
            <person name="Yu S.T."/>
        </authorList>
    </citation>
    <scope>NUCLEOTIDE SEQUENCE</scope>
    <source>
        <strain evidence="7">Y1</strain>
    </source>
</reference>
<name>A0AB39TN22_9ACTN</name>
<feature type="transmembrane region" description="Helical" evidence="6">
    <location>
        <begin position="158"/>
        <end position="178"/>
    </location>
</feature>
<feature type="transmembrane region" description="Helical" evidence="6">
    <location>
        <begin position="125"/>
        <end position="146"/>
    </location>
</feature>
<evidence type="ECO:0000256" key="3">
    <source>
        <dbReference type="ARBA" id="ARBA00022692"/>
    </source>
</evidence>
<dbReference type="CDD" id="cd06580">
    <property type="entry name" value="TM_PBP1_transp_TpRbsC_like"/>
    <property type="match status" value="1"/>
</dbReference>
<keyword evidence="3 6" id="KW-0812">Transmembrane</keyword>
<gene>
    <name evidence="7" type="ORF">AB2U05_20050</name>
</gene>
<dbReference type="Pfam" id="PF02653">
    <property type="entry name" value="BPD_transp_2"/>
    <property type="match status" value="1"/>
</dbReference>
<protein>
    <submittedName>
        <fullName evidence="7">ABC transporter permease</fullName>
    </submittedName>
</protein>
<feature type="transmembrane region" description="Helical" evidence="6">
    <location>
        <begin position="339"/>
        <end position="358"/>
    </location>
</feature>
<accession>A0AB39TN22</accession>
<feature type="transmembrane region" description="Helical" evidence="6">
    <location>
        <begin position="23"/>
        <end position="46"/>
    </location>
</feature>
<evidence type="ECO:0000256" key="2">
    <source>
        <dbReference type="ARBA" id="ARBA00022475"/>
    </source>
</evidence>
<feature type="transmembrane region" description="Helical" evidence="6">
    <location>
        <begin position="257"/>
        <end position="275"/>
    </location>
</feature>
<dbReference type="EMBL" id="CP163445">
    <property type="protein sequence ID" value="XDQ80596.1"/>
    <property type="molecule type" value="Genomic_DNA"/>
</dbReference>
<evidence type="ECO:0000256" key="1">
    <source>
        <dbReference type="ARBA" id="ARBA00004651"/>
    </source>
</evidence>
<feature type="transmembrane region" description="Helical" evidence="6">
    <location>
        <begin position="309"/>
        <end position="327"/>
    </location>
</feature>
<dbReference type="PANTHER" id="PTHR47089">
    <property type="entry name" value="ABC TRANSPORTER, PERMEASE PROTEIN"/>
    <property type="match status" value="1"/>
</dbReference>
<evidence type="ECO:0000256" key="6">
    <source>
        <dbReference type="SAM" id="Phobius"/>
    </source>
</evidence>
<keyword evidence="5 6" id="KW-0472">Membrane</keyword>
<comment type="subcellular location">
    <subcellularLocation>
        <location evidence="1">Cell membrane</location>
        <topology evidence="1">Multi-pass membrane protein</topology>
    </subcellularLocation>
</comment>
<sequence length="389" mass="40843">MTSPNPPAAAKPSLAQRISGERIVLALAAPVLAILLSVAICSVLLATSGKNPFDAWNVMITFVSGSDHQVLILNRTTTYYLAAAAAAFGFRMNLFNIGVEGQYKVAALFAAFVGTQVDLPSFLQIPLLLITAMLVGGLYASIAGLLKVYRGVSEVISTIMLNSIATAIVGVLLVPGIFAPKVSGTSNSIQTSPVSESSHFFSFTTNGGQLWGFLVIAIAVGVIFQLTLTRTRFGFDLRATGRSETAATASGVNVKKMIVISMVVSGAIAGLIGLPELLQNSFYYGQTFQQNLGFLGISIALLGRNSPIGIAFAALLFAFLDAAGSVLPLPANGEFPFEIVDVMKGTIVICVVVAYELVRRYGLVRQQKRVGAQLAAQAAAATETKEVSA</sequence>
<dbReference type="GO" id="GO:0022857">
    <property type="term" value="F:transmembrane transporter activity"/>
    <property type="evidence" value="ECO:0007669"/>
    <property type="project" value="InterPro"/>
</dbReference>
<evidence type="ECO:0000313" key="7">
    <source>
        <dbReference type="EMBL" id="XDQ80596.1"/>
    </source>
</evidence>
<dbReference type="InterPro" id="IPR001851">
    <property type="entry name" value="ABC_transp_permease"/>
</dbReference>
<organism evidence="7">
    <name type="scientific">Streptomyces sp. Y1</name>
    <dbReference type="NCBI Taxonomy" id="3238634"/>
    <lineage>
        <taxon>Bacteria</taxon>
        <taxon>Bacillati</taxon>
        <taxon>Actinomycetota</taxon>
        <taxon>Actinomycetes</taxon>
        <taxon>Kitasatosporales</taxon>
        <taxon>Streptomycetaceae</taxon>
        <taxon>Streptomyces</taxon>
    </lineage>
</organism>
<keyword evidence="2" id="KW-1003">Cell membrane</keyword>
<dbReference type="RefSeq" id="WP_045693495.1">
    <property type="nucleotide sequence ID" value="NZ_CP163445.1"/>
</dbReference>
<dbReference type="PANTHER" id="PTHR47089:SF1">
    <property type="entry name" value="GUANOSINE ABC TRANSPORTER PERMEASE PROTEIN NUPP"/>
    <property type="match status" value="1"/>
</dbReference>
<dbReference type="AlphaFoldDB" id="A0AB39TN22"/>
<proteinExistence type="predicted"/>
<keyword evidence="4 6" id="KW-1133">Transmembrane helix</keyword>
<evidence type="ECO:0000256" key="5">
    <source>
        <dbReference type="ARBA" id="ARBA00023136"/>
    </source>
</evidence>
<evidence type="ECO:0000256" key="4">
    <source>
        <dbReference type="ARBA" id="ARBA00022989"/>
    </source>
</evidence>
<feature type="transmembrane region" description="Helical" evidence="6">
    <location>
        <begin position="210"/>
        <end position="228"/>
    </location>
</feature>
<feature type="transmembrane region" description="Helical" evidence="6">
    <location>
        <begin position="281"/>
        <end position="302"/>
    </location>
</feature>
<dbReference type="GO" id="GO:0005886">
    <property type="term" value="C:plasma membrane"/>
    <property type="evidence" value="ECO:0007669"/>
    <property type="project" value="UniProtKB-SubCell"/>
</dbReference>